<protein>
    <recommendedName>
        <fullName evidence="1">ADP-ribosyl cyclase/cyclic ADP-ribose hydrolase</fullName>
        <ecNumber evidence="1">3.2.2.6</ecNumber>
    </recommendedName>
</protein>
<keyword evidence="4" id="KW-0378">Hydrolase</keyword>
<comment type="catalytic activity">
    <reaction evidence="7">
        <text>NAD(+) + H2O = ADP-D-ribose + nicotinamide + H(+)</text>
        <dbReference type="Rhea" id="RHEA:16301"/>
        <dbReference type="ChEBI" id="CHEBI:15377"/>
        <dbReference type="ChEBI" id="CHEBI:15378"/>
        <dbReference type="ChEBI" id="CHEBI:17154"/>
        <dbReference type="ChEBI" id="CHEBI:57540"/>
        <dbReference type="ChEBI" id="CHEBI:57967"/>
        <dbReference type="EC" id="3.2.2.6"/>
    </reaction>
    <physiologicalReaction direction="left-to-right" evidence="7">
        <dbReference type="Rhea" id="RHEA:16302"/>
    </physiologicalReaction>
</comment>
<dbReference type="PANTHER" id="PTHR11017:SF333">
    <property type="entry name" value="ADP-RIBOSYL CYCLASE_CYCLIC ADP-RIBOSE HYDROLASE-RELATED"/>
    <property type="match status" value="1"/>
</dbReference>
<keyword evidence="2" id="KW-0433">Leucine-rich repeat</keyword>
<dbReference type="EMBL" id="JBANAX010000130">
    <property type="protein sequence ID" value="KAL1221320.1"/>
    <property type="molecule type" value="Genomic_DNA"/>
</dbReference>
<dbReference type="InterPro" id="IPR058192">
    <property type="entry name" value="WHD_ROQ1-like"/>
</dbReference>
<keyword evidence="6" id="KW-0520">NAD</keyword>
<dbReference type="PANTHER" id="PTHR11017">
    <property type="entry name" value="LEUCINE-RICH REPEAT-CONTAINING PROTEIN"/>
    <property type="match status" value="1"/>
</dbReference>
<dbReference type="SMART" id="SM00382">
    <property type="entry name" value="AAA"/>
    <property type="match status" value="1"/>
</dbReference>
<dbReference type="EC" id="3.2.2.6" evidence="1"/>
<organism evidence="9 10">
    <name type="scientific">Cardamine amara subsp. amara</name>
    <dbReference type="NCBI Taxonomy" id="228776"/>
    <lineage>
        <taxon>Eukaryota</taxon>
        <taxon>Viridiplantae</taxon>
        <taxon>Streptophyta</taxon>
        <taxon>Embryophyta</taxon>
        <taxon>Tracheophyta</taxon>
        <taxon>Spermatophyta</taxon>
        <taxon>Magnoliopsida</taxon>
        <taxon>eudicotyledons</taxon>
        <taxon>Gunneridae</taxon>
        <taxon>Pentapetalae</taxon>
        <taxon>rosids</taxon>
        <taxon>malvids</taxon>
        <taxon>Brassicales</taxon>
        <taxon>Brassicaceae</taxon>
        <taxon>Cardamineae</taxon>
        <taxon>Cardamine</taxon>
    </lineage>
</organism>
<comment type="caution">
    <text evidence="9">The sequence shown here is derived from an EMBL/GenBank/DDBJ whole genome shotgun (WGS) entry which is preliminary data.</text>
</comment>
<dbReference type="InterPro" id="IPR011713">
    <property type="entry name" value="Leu-rich_rpt_3"/>
</dbReference>
<evidence type="ECO:0000259" key="8">
    <source>
        <dbReference type="SMART" id="SM00382"/>
    </source>
</evidence>
<evidence type="ECO:0000256" key="1">
    <source>
        <dbReference type="ARBA" id="ARBA00011982"/>
    </source>
</evidence>
<evidence type="ECO:0000256" key="4">
    <source>
        <dbReference type="ARBA" id="ARBA00022801"/>
    </source>
</evidence>
<dbReference type="InterPro" id="IPR001611">
    <property type="entry name" value="Leu-rich_rpt"/>
</dbReference>
<dbReference type="InterPro" id="IPR044974">
    <property type="entry name" value="Disease_R_plants"/>
</dbReference>
<evidence type="ECO:0000256" key="7">
    <source>
        <dbReference type="ARBA" id="ARBA00047304"/>
    </source>
</evidence>
<keyword evidence="10" id="KW-1185">Reference proteome</keyword>
<evidence type="ECO:0000256" key="3">
    <source>
        <dbReference type="ARBA" id="ARBA00022737"/>
    </source>
</evidence>
<dbReference type="GO" id="GO:0051707">
    <property type="term" value="P:response to other organism"/>
    <property type="evidence" value="ECO:0007669"/>
    <property type="project" value="UniProtKB-ARBA"/>
</dbReference>
<dbReference type="InterPro" id="IPR003593">
    <property type="entry name" value="AAA+_ATPase"/>
</dbReference>
<dbReference type="Pfam" id="PF23282">
    <property type="entry name" value="WHD_ROQ1"/>
    <property type="match status" value="1"/>
</dbReference>
<dbReference type="Gene3D" id="3.80.10.10">
    <property type="entry name" value="Ribonuclease Inhibitor"/>
    <property type="match status" value="4"/>
</dbReference>
<dbReference type="GO" id="GO:0061809">
    <property type="term" value="F:NAD+ nucleosidase activity, cyclic ADP-ribose generating"/>
    <property type="evidence" value="ECO:0007669"/>
    <property type="project" value="UniProtKB-EC"/>
</dbReference>
<dbReference type="InterPro" id="IPR032675">
    <property type="entry name" value="LRR_dom_sf"/>
</dbReference>
<dbReference type="InterPro" id="IPR002182">
    <property type="entry name" value="NB-ARC"/>
</dbReference>
<keyword evidence="5" id="KW-0611">Plant defense</keyword>
<dbReference type="InterPro" id="IPR027417">
    <property type="entry name" value="P-loop_NTPase"/>
</dbReference>
<dbReference type="FunFam" id="3.80.10.10:FF:000845">
    <property type="entry name" value="Disease resistance protein (TIR-NBS-LRR class)"/>
    <property type="match status" value="1"/>
</dbReference>
<dbReference type="Gene3D" id="1.10.8.430">
    <property type="entry name" value="Helical domain of apoptotic protease-activating factors"/>
    <property type="match status" value="1"/>
</dbReference>
<dbReference type="FunFam" id="3.40.50.300:FF:001002">
    <property type="entry name" value="Disease resistance protein (TIR-NBS-LRR class)"/>
    <property type="match status" value="1"/>
</dbReference>
<dbReference type="Pfam" id="PF20160">
    <property type="entry name" value="C-JID"/>
    <property type="match status" value="1"/>
</dbReference>
<dbReference type="SUPFAM" id="SSF46785">
    <property type="entry name" value="Winged helix' DNA-binding domain"/>
    <property type="match status" value="1"/>
</dbReference>
<dbReference type="Pfam" id="PF23598">
    <property type="entry name" value="LRR_14"/>
    <property type="match status" value="1"/>
</dbReference>
<sequence length="1130" mass="126833">MIEHLVNDISNKLNNSTSTRDFDTLVGMKGHMERIEPLLNLDLEEVRMIGIWGPSGIGKTTIARAIYDQLSSHFQHSVFVEKVNASMYRRHCSDDYSAKLLLQEHLLSELFKKKIKIPHLGIAQERLNDKKVLIVLDGVDESTQLDAMVEKPCWFGPGSRIIITTQDKQILRAHVIKDIYKVDFPPPHETLEIFCMHAFRQNSPFEGFEKLAWEATNLAGKLPLGLEIMGSYFRGMSKQMWKNKLPMLRSRLDGKIASILKLSYDALQKEDKDLFLHTACFFNNESIEKLEVYLEDNILDVRQGLDILAEKSLISIDANKIKMHSVLVKLGGQLSFHEHGQHQFLVDRRHISEVLTNDKGNGNLVGMNFNLSELPKDLNISERAFEGLSNLQFLRFHYPIGNRRSFLHLPRGLDSLPRRIKVLHWDHFPMKRLPCNFNPEFLVELIMHGSKLEKLWEGIKPLGNLKWMDLSYSENLKELPDLSTALNLETLYLNNCTSLVELPFSIGSASKIRELDLVHCSSLVNLPPTIGNNTCLQNLDLSNCSSLVELPSSIGNLLNLEKVDLSYCSSLKELPYSIGNATNIKELDLKHCSSLQELPSSIGNLTSLQILDLRHCSSLVKLHSSLGNATSLLQLNLKGCSSLAELPSSIGNAAKLQKLYLNNCSSLEKLASSIGNISSLEKLDLSNCSNLVQLPSSIGRATNLLHLNLHGCSRLVKLPSSIGNLTNLKTLNLSHCSNLEKLNSSIGNNTSLEKLYMSNCSSLVELPSSIGNATNIRKLKLVNCSSLVELPSSIGNLCKLHLLSLKGCSKLKVLPININMESLHELDLSDCPLLKSFPKISTNIGLLMLKGTSIEEVSSSMRSWNRLSKFQMSYSERLKGFPYAINCITELHLSDIEIQEVLPWVIEISKLRRFVLNGCRKLVSIPQLSDSLSSLHAENCESLEKLDCSFQNPQIRLSFVNCFNLNKDARALIIHTPSRRHAILPGREVPAYFTYRATGDSLIVKLNERPLPKPLRFKACILLFSKGDDDTGDDESSMSVHIRIMGKQNGLDVPYRSRNHTLPPPLTEHLYTFEVEADVTSTELLFVFYVARDNWEIGECGLLELMEVPRVHEQDVSSDSDIGGSYVSCV</sequence>
<evidence type="ECO:0000256" key="2">
    <source>
        <dbReference type="ARBA" id="ARBA00022614"/>
    </source>
</evidence>
<dbReference type="SUPFAM" id="SSF52058">
    <property type="entry name" value="L domain-like"/>
    <property type="match status" value="2"/>
</dbReference>
<dbReference type="Proteomes" id="UP001558713">
    <property type="component" value="Unassembled WGS sequence"/>
</dbReference>
<evidence type="ECO:0000256" key="6">
    <source>
        <dbReference type="ARBA" id="ARBA00023027"/>
    </source>
</evidence>
<dbReference type="Pfam" id="PF00931">
    <property type="entry name" value="NB-ARC"/>
    <property type="match status" value="1"/>
</dbReference>
<dbReference type="GO" id="GO:0006952">
    <property type="term" value="P:defense response"/>
    <property type="evidence" value="ECO:0007669"/>
    <property type="project" value="UniProtKB-KW"/>
</dbReference>
<dbReference type="Pfam" id="PF00560">
    <property type="entry name" value="LRR_1"/>
    <property type="match status" value="1"/>
</dbReference>
<dbReference type="AlphaFoldDB" id="A0ABD1BW30"/>
<dbReference type="InterPro" id="IPR045344">
    <property type="entry name" value="C-JID"/>
</dbReference>
<dbReference type="SUPFAM" id="SSF52540">
    <property type="entry name" value="P-loop containing nucleoside triphosphate hydrolases"/>
    <property type="match status" value="1"/>
</dbReference>
<dbReference type="FunFam" id="1.10.8.430:FF:000002">
    <property type="entry name" value="Disease resistance protein (TIR-NBS-LRR class)"/>
    <property type="match status" value="1"/>
</dbReference>
<evidence type="ECO:0000256" key="5">
    <source>
        <dbReference type="ARBA" id="ARBA00022821"/>
    </source>
</evidence>
<dbReference type="InterPro" id="IPR036390">
    <property type="entry name" value="WH_DNA-bd_sf"/>
</dbReference>
<accession>A0ABD1BW30</accession>
<gene>
    <name evidence="9" type="ORF">V5N11_002161</name>
</gene>
<proteinExistence type="predicted"/>
<feature type="domain" description="AAA+ ATPase" evidence="8">
    <location>
        <begin position="45"/>
        <end position="190"/>
    </location>
</feature>
<dbReference type="Pfam" id="PF07725">
    <property type="entry name" value="LRR_3"/>
    <property type="match status" value="1"/>
</dbReference>
<reference evidence="9 10" key="1">
    <citation type="submission" date="2024-04" db="EMBL/GenBank/DDBJ databases">
        <title>Genome assembly C_amara_ONT_v2.</title>
        <authorList>
            <person name="Yant L."/>
            <person name="Moore C."/>
            <person name="Slenker M."/>
        </authorList>
    </citation>
    <scope>NUCLEOTIDE SEQUENCE [LARGE SCALE GENOMIC DNA]</scope>
    <source>
        <tissue evidence="9">Leaf</tissue>
    </source>
</reference>
<name>A0ABD1BW30_CARAN</name>
<keyword evidence="3" id="KW-0677">Repeat</keyword>
<evidence type="ECO:0000313" key="9">
    <source>
        <dbReference type="EMBL" id="KAL1221320.1"/>
    </source>
</evidence>
<evidence type="ECO:0000313" key="10">
    <source>
        <dbReference type="Proteomes" id="UP001558713"/>
    </source>
</evidence>
<dbReference type="Gene3D" id="3.40.50.300">
    <property type="entry name" value="P-loop containing nucleotide triphosphate hydrolases"/>
    <property type="match status" value="1"/>
</dbReference>
<dbReference type="InterPro" id="IPR042197">
    <property type="entry name" value="Apaf_helical"/>
</dbReference>
<dbReference type="InterPro" id="IPR055414">
    <property type="entry name" value="LRR_R13L4/SHOC2-like"/>
</dbReference>
<dbReference type="FunFam" id="3.80.10.10:FF:000386">
    <property type="entry name" value="Disease resistance protein RPS4"/>
    <property type="match status" value="1"/>
</dbReference>
<dbReference type="PRINTS" id="PR00364">
    <property type="entry name" value="DISEASERSIST"/>
</dbReference>